<dbReference type="OrthoDB" id="6764890at2759"/>
<proteinExistence type="predicted"/>
<dbReference type="EMBL" id="VTPC01090503">
    <property type="protein sequence ID" value="KAF2883265.1"/>
    <property type="molecule type" value="Genomic_DNA"/>
</dbReference>
<organism evidence="2 3">
    <name type="scientific">Ignelater luminosus</name>
    <name type="common">Cucubano</name>
    <name type="synonym">Pyrophorus luminosus</name>
    <dbReference type="NCBI Taxonomy" id="2038154"/>
    <lineage>
        <taxon>Eukaryota</taxon>
        <taxon>Metazoa</taxon>
        <taxon>Ecdysozoa</taxon>
        <taxon>Arthropoda</taxon>
        <taxon>Hexapoda</taxon>
        <taxon>Insecta</taxon>
        <taxon>Pterygota</taxon>
        <taxon>Neoptera</taxon>
        <taxon>Endopterygota</taxon>
        <taxon>Coleoptera</taxon>
        <taxon>Polyphaga</taxon>
        <taxon>Elateriformia</taxon>
        <taxon>Elateroidea</taxon>
        <taxon>Elateridae</taxon>
        <taxon>Agrypninae</taxon>
        <taxon>Pyrophorini</taxon>
        <taxon>Ignelater</taxon>
    </lineage>
</organism>
<dbReference type="AlphaFoldDB" id="A0A8K0C956"/>
<evidence type="ECO:0000313" key="3">
    <source>
        <dbReference type="Proteomes" id="UP000801492"/>
    </source>
</evidence>
<evidence type="ECO:0000256" key="1">
    <source>
        <dbReference type="SAM" id="MobiDB-lite"/>
    </source>
</evidence>
<keyword evidence="3" id="KW-1185">Reference proteome</keyword>
<evidence type="ECO:0008006" key="4">
    <source>
        <dbReference type="Google" id="ProtNLM"/>
    </source>
</evidence>
<accession>A0A8K0C956</accession>
<gene>
    <name evidence="2" type="ORF">ILUMI_22907</name>
</gene>
<reference evidence="2" key="1">
    <citation type="submission" date="2019-08" db="EMBL/GenBank/DDBJ databases">
        <title>The genome of the North American firefly Photinus pyralis.</title>
        <authorList>
            <consortium name="Photinus pyralis genome working group"/>
            <person name="Fallon T.R."/>
            <person name="Sander Lower S.E."/>
            <person name="Weng J.-K."/>
        </authorList>
    </citation>
    <scope>NUCLEOTIDE SEQUENCE</scope>
    <source>
        <strain evidence="2">TRF0915ILg1</strain>
        <tissue evidence="2">Whole body</tissue>
    </source>
</reference>
<feature type="region of interest" description="Disordered" evidence="1">
    <location>
        <begin position="101"/>
        <end position="129"/>
    </location>
</feature>
<feature type="non-terminal residue" evidence="2">
    <location>
        <position position="1"/>
    </location>
</feature>
<sequence>QFMAVAGCIDGSLNVMAVCGPNCESSLFTQWDENHWRHFPGALLLGDSGYPLLSWLMTPVVQAGANAVGSQRYLRRHKSTRRLIECAFGQKTLELEEWELDADNDISESDGEEDDDVPPGTVQGKDVHSSLVRMFAVE</sequence>
<protein>
    <recommendedName>
        <fullName evidence="4">DDE Tnp4 domain-containing protein</fullName>
    </recommendedName>
</protein>
<comment type="caution">
    <text evidence="2">The sequence shown here is derived from an EMBL/GenBank/DDBJ whole genome shotgun (WGS) entry which is preliminary data.</text>
</comment>
<dbReference type="Proteomes" id="UP000801492">
    <property type="component" value="Unassembled WGS sequence"/>
</dbReference>
<name>A0A8K0C956_IGNLU</name>
<evidence type="ECO:0000313" key="2">
    <source>
        <dbReference type="EMBL" id="KAF2883265.1"/>
    </source>
</evidence>
<feature type="compositionally biased region" description="Acidic residues" evidence="1">
    <location>
        <begin position="101"/>
        <end position="117"/>
    </location>
</feature>